<keyword evidence="1" id="KW-0812">Transmembrane</keyword>
<evidence type="ECO:0000313" key="3">
    <source>
        <dbReference type="Proteomes" id="UP001374535"/>
    </source>
</evidence>
<proteinExistence type="predicted"/>
<evidence type="ECO:0000256" key="1">
    <source>
        <dbReference type="SAM" id="Phobius"/>
    </source>
</evidence>
<reference evidence="2 3" key="1">
    <citation type="journal article" date="2023" name="Life. Sci Alliance">
        <title>Evolutionary insights into 3D genome organization and epigenetic landscape of Vigna mungo.</title>
        <authorList>
            <person name="Junaid A."/>
            <person name="Singh B."/>
            <person name="Bhatia S."/>
        </authorList>
    </citation>
    <scope>NUCLEOTIDE SEQUENCE [LARGE SCALE GENOMIC DNA]</scope>
    <source>
        <strain evidence="2">Urdbean</strain>
    </source>
</reference>
<dbReference type="Proteomes" id="UP001374535">
    <property type="component" value="Chromosome 11"/>
</dbReference>
<gene>
    <name evidence="2" type="ORF">V8G54_034683</name>
</gene>
<name>A0AAQ3MDI8_VIGMU</name>
<keyword evidence="1" id="KW-1133">Transmembrane helix</keyword>
<keyword evidence="1" id="KW-0472">Membrane</keyword>
<dbReference type="AlphaFoldDB" id="A0AAQ3MDI8"/>
<accession>A0AAQ3MDI8</accession>
<sequence>MFQLPLMTCPNPCFPSFPQLKSHSYSYTTSNSHSHIFLLPLPPINPFTFFTLQNSSSSPFKPYLIFNFVLSLPAGLICTRACFLMGRSCVNFICDFSTFFTTSIYGFIFTLVKLSSLAPRQTQLTTPDLETFSQPLNFVSISLPSLFFPTRSNHPTKTPKYNRLLQPLP</sequence>
<evidence type="ECO:0000313" key="2">
    <source>
        <dbReference type="EMBL" id="WVY89169.1"/>
    </source>
</evidence>
<protein>
    <submittedName>
        <fullName evidence="2">Uncharacterized protein</fullName>
    </submittedName>
</protein>
<feature type="transmembrane region" description="Helical" evidence="1">
    <location>
        <begin position="90"/>
        <end position="112"/>
    </location>
</feature>
<keyword evidence="3" id="KW-1185">Reference proteome</keyword>
<organism evidence="2 3">
    <name type="scientific">Vigna mungo</name>
    <name type="common">Black gram</name>
    <name type="synonym">Phaseolus mungo</name>
    <dbReference type="NCBI Taxonomy" id="3915"/>
    <lineage>
        <taxon>Eukaryota</taxon>
        <taxon>Viridiplantae</taxon>
        <taxon>Streptophyta</taxon>
        <taxon>Embryophyta</taxon>
        <taxon>Tracheophyta</taxon>
        <taxon>Spermatophyta</taxon>
        <taxon>Magnoliopsida</taxon>
        <taxon>eudicotyledons</taxon>
        <taxon>Gunneridae</taxon>
        <taxon>Pentapetalae</taxon>
        <taxon>rosids</taxon>
        <taxon>fabids</taxon>
        <taxon>Fabales</taxon>
        <taxon>Fabaceae</taxon>
        <taxon>Papilionoideae</taxon>
        <taxon>50 kb inversion clade</taxon>
        <taxon>NPAAA clade</taxon>
        <taxon>indigoferoid/millettioid clade</taxon>
        <taxon>Phaseoleae</taxon>
        <taxon>Vigna</taxon>
    </lineage>
</organism>
<feature type="transmembrane region" description="Helical" evidence="1">
    <location>
        <begin position="63"/>
        <end position="83"/>
    </location>
</feature>
<dbReference type="EMBL" id="CP144690">
    <property type="protein sequence ID" value="WVY89169.1"/>
    <property type="molecule type" value="Genomic_DNA"/>
</dbReference>